<reference evidence="1 2" key="1">
    <citation type="journal article" date="2014" name="Agronomy (Basel)">
        <title>A Draft Genome Sequence for Ensete ventricosum, the Drought-Tolerant Tree Against Hunger.</title>
        <authorList>
            <person name="Harrison J."/>
            <person name="Moore K.A."/>
            <person name="Paszkiewicz K."/>
            <person name="Jones T."/>
            <person name="Grant M."/>
            <person name="Ambacheew D."/>
            <person name="Muzemil S."/>
            <person name="Studholme D.J."/>
        </authorList>
    </citation>
    <scope>NUCLEOTIDE SEQUENCE [LARGE SCALE GENOMIC DNA]</scope>
</reference>
<comment type="caution">
    <text evidence="1">The sequence shown here is derived from an EMBL/GenBank/DDBJ whole genome shotgun (WGS) entry which is preliminary data.</text>
</comment>
<dbReference type="EMBL" id="AMZH03004586">
    <property type="protein sequence ID" value="RRT68775.1"/>
    <property type="molecule type" value="Genomic_DNA"/>
</dbReference>
<protein>
    <submittedName>
        <fullName evidence="1">Uncharacterized protein</fullName>
    </submittedName>
</protein>
<gene>
    <name evidence="1" type="ORF">B296_00008496</name>
</gene>
<evidence type="ECO:0000313" key="1">
    <source>
        <dbReference type="EMBL" id="RRT68775.1"/>
    </source>
</evidence>
<name>A0A444FE27_ENSVE</name>
<organism evidence="1 2">
    <name type="scientific">Ensete ventricosum</name>
    <name type="common">Abyssinian banana</name>
    <name type="synonym">Musa ensete</name>
    <dbReference type="NCBI Taxonomy" id="4639"/>
    <lineage>
        <taxon>Eukaryota</taxon>
        <taxon>Viridiplantae</taxon>
        <taxon>Streptophyta</taxon>
        <taxon>Embryophyta</taxon>
        <taxon>Tracheophyta</taxon>
        <taxon>Spermatophyta</taxon>
        <taxon>Magnoliopsida</taxon>
        <taxon>Liliopsida</taxon>
        <taxon>Zingiberales</taxon>
        <taxon>Musaceae</taxon>
        <taxon>Ensete</taxon>
    </lineage>
</organism>
<proteinExistence type="predicted"/>
<accession>A0A444FE27</accession>
<dbReference type="AlphaFoldDB" id="A0A444FE27"/>
<sequence length="105" mass="10719">MSFASNVVDFRCLAKEQEKAVVVAIAAGSLAVGFVDYSTLVFDVVKNVVGETVAVVVVASEIVVFVVAAAGTLVFAVDEKLLKAVVEFVGDCLAFAAGHLASPGA</sequence>
<evidence type="ECO:0000313" key="2">
    <source>
        <dbReference type="Proteomes" id="UP000287651"/>
    </source>
</evidence>
<dbReference type="Proteomes" id="UP000287651">
    <property type="component" value="Unassembled WGS sequence"/>
</dbReference>